<gene>
    <name evidence="2" type="ORF">ARN_35970</name>
</gene>
<keyword evidence="1" id="KW-0732">Signal</keyword>
<reference evidence="2" key="1">
    <citation type="journal article" date="2010" name="Insect Mol. Biol.">
        <title>The draft genome sequence of Arsenophonus nasoniae, son-killer bacterium of Nasonia vitripennis, reveals genes associated with virulence and symbiosis.</title>
        <authorList>
            <person name="Wilkes T."/>
            <person name="Darby A.C."/>
            <person name="Choi J."/>
            <person name="Colborne J.K."/>
            <person name="Werren J.H."/>
            <person name="Hurst G.D.D."/>
        </authorList>
    </citation>
    <scope>NUCLEOTIDE SEQUENCE</scope>
</reference>
<feature type="signal peptide" evidence="1">
    <location>
        <begin position="1"/>
        <end position="22"/>
    </location>
</feature>
<accession>D2U4H9</accession>
<evidence type="ECO:0000256" key="1">
    <source>
        <dbReference type="SAM" id="SignalP"/>
    </source>
</evidence>
<proteinExistence type="predicted"/>
<evidence type="ECO:0000313" key="2">
    <source>
        <dbReference type="EMBL" id="CBA76517.1"/>
    </source>
</evidence>
<organism evidence="2">
    <name type="scientific">Arsenophonus nasoniae</name>
    <name type="common">son-killer infecting Nasonia vitripennis</name>
    <dbReference type="NCBI Taxonomy" id="638"/>
    <lineage>
        <taxon>Bacteria</taxon>
        <taxon>Pseudomonadati</taxon>
        <taxon>Pseudomonadota</taxon>
        <taxon>Gammaproteobacteria</taxon>
        <taxon>Enterobacterales</taxon>
        <taxon>Morganellaceae</taxon>
        <taxon>Arsenophonus</taxon>
    </lineage>
</organism>
<name>D2U4H9_9GAMM</name>
<sequence>MMKRFLLPVTVGCFLFSGHSNAASINAQVGKDFTELTAGIGSKGAGLGINGNWTRSDHDGQVTSLGATFGLPLGPFSAYIGGKAYYLSPQDNNNGFAFAAGVGANWQIMPSLALYGEIYGSPRDLTSGNYAYQEADVGIKYEVIKPLAINFGYRFMKVQGKHHHPNNTIADGFYLGAGVSF</sequence>
<feature type="chain" id="PRO_5003036847" description="YfaZ" evidence="1">
    <location>
        <begin position="23"/>
        <end position="181"/>
    </location>
</feature>
<dbReference type="InterPro" id="IPR011250">
    <property type="entry name" value="OMP/PagP_B-barrel"/>
</dbReference>
<dbReference type="EMBL" id="FN545267">
    <property type="protein sequence ID" value="CBA76517.1"/>
    <property type="molecule type" value="Genomic_DNA"/>
</dbReference>
<evidence type="ECO:0008006" key="3">
    <source>
        <dbReference type="Google" id="ProtNLM"/>
    </source>
</evidence>
<dbReference type="InterPro" id="IPR009998">
    <property type="entry name" value="YfaZ"/>
</dbReference>
<dbReference type="Pfam" id="PF07437">
    <property type="entry name" value="YfaZ"/>
    <property type="match status" value="1"/>
</dbReference>
<dbReference type="AlphaFoldDB" id="D2U4H9"/>
<dbReference type="SUPFAM" id="SSF56925">
    <property type="entry name" value="OMPA-like"/>
    <property type="match status" value="1"/>
</dbReference>
<protein>
    <recommendedName>
        <fullName evidence="3">YfaZ</fullName>
    </recommendedName>
</protein>